<dbReference type="Gene3D" id="2.60.40.10">
    <property type="entry name" value="Immunoglobulins"/>
    <property type="match status" value="1"/>
</dbReference>
<gene>
    <name evidence="4" type="ORF">CFN03_12645</name>
</gene>
<feature type="region of interest" description="Disordered" evidence="1">
    <location>
        <begin position="27"/>
        <end position="83"/>
    </location>
</feature>
<dbReference type="Pfam" id="PF13620">
    <property type="entry name" value="CarboxypepD_reg"/>
    <property type="match status" value="1"/>
</dbReference>
<feature type="transmembrane region" description="Helical" evidence="2">
    <location>
        <begin position="279"/>
        <end position="298"/>
    </location>
</feature>
<sequence>MRKIAYYTAVILFIMLIPVSRVAADTEEEATQENAQEPSAEETVEAPTSESSTEEEGTSEYYEEWTEETYEHVPSQTEESYEYTVPQTEETFEEWTGEAYEYTEDTYEDSVSEPTLEETTEQFMEQTAEPTVEVSTEEVTEVPADEPAAELEPVEAPVEVAVSQSEVTEFSIEGKVMADSRGVEDVTVSLSGAETDEVTTDEEGDFRFSQVPAGEYELEITVPEGYEAEETGKMLTIEDKGKKGLIFEVSQKEEIQPEDMEASEEVAAENGKDAPGVNVTLVIIGSVLLMLGLLVYAIRIIRNR</sequence>
<keyword evidence="2" id="KW-0472">Membrane</keyword>
<proteinExistence type="predicted"/>
<dbReference type="RefSeq" id="WP_094907340.1">
    <property type="nucleotide sequence ID" value="NZ_NPEZ01000008.1"/>
</dbReference>
<organism evidence="4 5">
    <name type="scientific">Salinicoccus roseus</name>
    <dbReference type="NCBI Taxonomy" id="45670"/>
    <lineage>
        <taxon>Bacteria</taxon>
        <taxon>Bacillati</taxon>
        <taxon>Bacillota</taxon>
        <taxon>Bacilli</taxon>
        <taxon>Bacillales</taxon>
        <taxon>Staphylococcaceae</taxon>
        <taxon>Salinicoccus</taxon>
    </lineage>
</organism>
<keyword evidence="2" id="KW-1133">Transmembrane helix</keyword>
<feature type="compositionally biased region" description="Acidic residues" evidence="1">
    <location>
        <begin position="52"/>
        <end position="68"/>
    </location>
</feature>
<evidence type="ECO:0000313" key="4">
    <source>
        <dbReference type="EMBL" id="OZT76292.1"/>
    </source>
</evidence>
<dbReference type="EMBL" id="NPEZ01000008">
    <property type="protein sequence ID" value="OZT76292.1"/>
    <property type="molecule type" value="Genomic_DNA"/>
</dbReference>
<evidence type="ECO:0000313" key="5">
    <source>
        <dbReference type="Proteomes" id="UP000216682"/>
    </source>
</evidence>
<evidence type="ECO:0008006" key="6">
    <source>
        <dbReference type="Google" id="ProtNLM"/>
    </source>
</evidence>
<dbReference type="AlphaFoldDB" id="A0A265E3W6"/>
<protein>
    <recommendedName>
        <fullName evidence="6">Carboxypeptidase family protein</fullName>
    </recommendedName>
</protein>
<dbReference type="SUPFAM" id="SSF49478">
    <property type="entry name" value="Cna protein B-type domain"/>
    <property type="match status" value="1"/>
</dbReference>
<dbReference type="InterPro" id="IPR013783">
    <property type="entry name" value="Ig-like_fold"/>
</dbReference>
<evidence type="ECO:0000256" key="2">
    <source>
        <dbReference type="SAM" id="Phobius"/>
    </source>
</evidence>
<name>A0A265E3W6_9STAP</name>
<comment type="caution">
    <text evidence="4">The sequence shown here is derived from an EMBL/GenBank/DDBJ whole genome shotgun (WGS) entry which is preliminary data.</text>
</comment>
<feature type="chain" id="PRO_5038359700" description="Carboxypeptidase family protein" evidence="3">
    <location>
        <begin position="24"/>
        <end position="304"/>
    </location>
</feature>
<evidence type="ECO:0000256" key="3">
    <source>
        <dbReference type="SAM" id="SignalP"/>
    </source>
</evidence>
<keyword evidence="2" id="KW-0812">Transmembrane</keyword>
<keyword evidence="3" id="KW-0732">Signal</keyword>
<feature type="signal peptide" evidence="3">
    <location>
        <begin position="1"/>
        <end position="23"/>
    </location>
</feature>
<accession>A0A265E3W6</accession>
<reference evidence="4 5" key="1">
    <citation type="submission" date="2017-07" db="EMBL/GenBank/DDBJ databases">
        <title>Shotgun whole genome sequences of three halophilic bacterial isolates.</title>
        <authorList>
            <person name="Pozzo T."/>
            <person name="Higdon S.M."/>
            <person name="Quillaguaman J."/>
        </authorList>
    </citation>
    <scope>NUCLEOTIDE SEQUENCE [LARGE SCALE GENOMIC DNA]</scope>
    <source>
        <strain evidence="4 5">BU-1</strain>
    </source>
</reference>
<dbReference type="Proteomes" id="UP000216682">
    <property type="component" value="Unassembled WGS sequence"/>
</dbReference>
<evidence type="ECO:0000256" key="1">
    <source>
        <dbReference type="SAM" id="MobiDB-lite"/>
    </source>
</evidence>